<keyword evidence="2" id="KW-1185">Reference proteome</keyword>
<gene>
    <name evidence="1" type="ORF">SVUK_LOCUS3344</name>
</gene>
<accession>A0A3P7IFM4</accession>
<dbReference type="Proteomes" id="UP000270094">
    <property type="component" value="Unassembled WGS sequence"/>
</dbReference>
<proteinExistence type="predicted"/>
<sequence length="62" mass="6936">MSAAGINAGAQAVDWTRSTAIWMFGASNGKWFPINNKNHQVREKEFCADYLKLQQTTFLTLG</sequence>
<protein>
    <submittedName>
        <fullName evidence="1">Uncharacterized protein</fullName>
    </submittedName>
</protein>
<name>A0A3P7IFM4_STRVU</name>
<dbReference type="EMBL" id="UYYB01008497">
    <property type="protein sequence ID" value="VDM68346.1"/>
    <property type="molecule type" value="Genomic_DNA"/>
</dbReference>
<evidence type="ECO:0000313" key="2">
    <source>
        <dbReference type="Proteomes" id="UP000270094"/>
    </source>
</evidence>
<reference evidence="1 2" key="1">
    <citation type="submission" date="2018-11" db="EMBL/GenBank/DDBJ databases">
        <authorList>
            <consortium name="Pathogen Informatics"/>
        </authorList>
    </citation>
    <scope>NUCLEOTIDE SEQUENCE [LARGE SCALE GENOMIC DNA]</scope>
</reference>
<dbReference type="AlphaFoldDB" id="A0A3P7IFM4"/>
<evidence type="ECO:0000313" key="1">
    <source>
        <dbReference type="EMBL" id="VDM68346.1"/>
    </source>
</evidence>
<organism evidence="1 2">
    <name type="scientific">Strongylus vulgaris</name>
    <name type="common">Blood worm</name>
    <dbReference type="NCBI Taxonomy" id="40348"/>
    <lineage>
        <taxon>Eukaryota</taxon>
        <taxon>Metazoa</taxon>
        <taxon>Ecdysozoa</taxon>
        <taxon>Nematoda</taxon>
        <taxon>Chromadorea</taxon>
        <taxon>Rhabditida</taxon>
        <taxon>Rhabditina</taxon>
        <taxon>Rhabditomorpha</taxon>
        <taxon>Strongyloidea</taxon>
        <taxon>Strongylidae</taxon>
        <taxon>Strongylus</taxon>
    </lineage>
</organism>